<dbReference type="GO" id="GO:0005654">
    <property type="term" value="C:nucleoplasm"/>
    <property type="evidence" value="ECO:0007669"/>
    <property type="project" value="TreeGrafter"/>
</dbReference>
<dbReference type="HOGENOM" id="CLU_013137_20_2_1"/>
<dbReference type="AlphaFoldDB" id="V4BBY3"/>
<sequence>MSECSISFEFFNIPKILPCGHTFCLRCKERYIGNKKKKFRCPICKQNVKIPEGG</sequence>
<proteinExistence type="predicted"/>
<keyword evidence="1" id="KW-0479">Metal-binding</keyword>
<dbReference type="KEGG" id="lgi:LOTGIDRAFT_146784"/>
<dbReference type="PANTHER" id="PTHR25462">
    <property type="entry name" value="BONUS, ISOFORM C-RELATED"/>
    <property type="match status" value="1"/>
</dbReference>
<evidence type="ECO:0000256" key="3">
    <source>
        <dbReference type="ARBA" id="ARBA00022833"/>
    </source>
</evidence>
<evidence type="ECO:0000256" key="1">
    <source>
        <dbReference type="ARBA" id="ARBA00022723"/>
    </source>
</evidence>
<protein>
    <recommendedName>
        <fullName evidence="5">RING-type domain-containing protein</fullName>
    </recommendedName>
</protein>
<dbReference type="Gene3D" id="3.30.40.10">
    <property type="entry name" value="Zinc/RING finger domain, C3HC4 (zinc finger)"/>
    <property type="match status" value="1"/>
</dbReference>
<dbReference type="EMBL" id="KB199974">
    <property type="protein sequence ID" value="ESP03577.1"/>
    <property type="molecule type" value="Genomic_DNA"/>
</dbReference>
<dbReference type="Proteomes" id="UP000030746">
    <property type="component" value="Unassembled WGS sequence"/>
</dbReference>
<gene>
    <name evidence="6" type="ORF">LOTGIDRAFT_146784</name>
</gene>
<dbReference type="InterPro" id="IPR027370">
    <property type="entry name" value="Znf-RING_euk"/>
</dbReference>
<dbReference type="InterPro" id="IPR001841">
    <property type="entry name" value="Znf_RING"/>
</dbReference>
<evidence type="ECO:0000313" key="6">
    <source>
        <dbReference type="EMBL" id="ESP03577.1"/>
    </source>
</evidence>
<dbReference type="SUPFAM" id="SSF57850">
    <property type="entry name" value="RING/U-box"/>
    <property type="match status" value="1"/>
</dbReference>
<feature type="non-terminal residue" evidence="6">
    <location>
        <position position="54"/>
    </location>
</feature>
<accession>V4BBY3</accession>
<dbReference type="InterPro" id="IPR013083">
    <property type="entry name" value="Znf_RING/FYVE/PHD"/>
</dbReference>
<organism evidence="6 7">
    <name type="scientific">Lottia gigantea</name>
    <name type="common">Giant owl limpet</name>
    <dbReference type="NCBI Taxonomy" id="225164"/>
    <lineage>
        <taxon>Eukaryota</taxon>
        <taxon>Metazoa</taxon>
        <taxon>Spiralia</taxon>
        <taxon>Lophotrochozoa</taxon>
        <taxon>Mollusca</taxon>
        <taxon>Gastropoda</taxon>
        <taxon>Patellogastropoda</taxon>
        <taxon>Lottioidea</taxon>
        <taxon>Lottiidae</taxon>
        <taxon>Lottia</taxon>
    </lineage>
</organism>
<evidence type="ECO:0000259" key="5">
    <source>
        <dbReference type="PROSITE" id="PS50089"/>
    </source>
</evidence>
<dbReference type="RefSeq" id="XP_009045736.1">
    <property type="nucleotide sequence ID" value="XM_009047488.1"/>
</dbReference>
<keyword evidence="3" id="KW-0862">Zinc</keyword>
<evidence type="ECO:0000256" key="2">
    <source>
        <dbReference type="ARBA" id="ARBA00022771"/>
    </source>
</evidence>
<reference evidence="6 7" key="1">
    <citation type="journal article" date="2013" name="Nature">
        <title>Insights into bilaterian evolution from three spiralian genomes.</title>
        <authorList>
            <person name="Simakov O."/>
            <person name="Marletaz F."/>
            <person name="Cho S.J."/>
            <person name="Edsinger-Gonzales E."/>
            <person name="Havlak P."/>
            <person name="Hellsten U."/>
            <person name="Kuo D.H."/>
            <person name="Larsson T."/>
            <person name="Lv J."/>
            <person name="Arendt D."/>
            <person name="Savage R."/>
            <person name="Osoegawa K."/>
            <person name="de Jong P."/>
            <person name="Grimwood J."/>
            <person name="Chapman J.A."/>
            <person name="Shapiro H."/>
            <person name="Aerts A."/>
            <person name="Otillar R.P."/>
            <person name="Terry A.Y."/>
            <person name="Boore J.L."/>
            <person name="Grigoriev I.V."/>
            <person name="Lindberg D.R."/>
            <person name="Seaver E.C."/>
            <person name="Weisblat D.A."/>
            <person name="Putnam N.H."/>
            <person name="Rokhsar D.S."/>
        </authorList>
    </citation>
    <scope>NUCLEOTIDE SEQUENCE [LARGE SCALE GENOMIC DNA]</scope>
</reference>
<name>V4BBY3_LOTGI</name>
<dbReference type="CTD" id="20235156"/>
<evidence type="ECO:0000256" key="4">
    <source>
        <dbReference type="PROSITE-ProRule" id="PRU00175"/>
    </source>
</evidence>
<dbReference type="Pfam" id="PF13445">
    <property type="entry name" value="zf-RING_UBOX"/>
    <property type="match status" value="1"/>
</dbReference>
<dbReference type="PANTHER" id="PTHR25462:SF296">
    <property type="entry name" value="MEIOTIC P26, ISOFORM F"/>
    <property type="match status" value="1"/>
</dbReference>
<keyword evidence="2 4" id="KW-0863">Zinc-finger</keyword>
<dbReference type="GO" id="GO:0008270">
    <property type="term" value="F:zinc ion binding"/>
    <property type="evidence" value="ECO:0007669"/>
    <property type="project" value="UniProtKB-KW"/>
</dbReference>
<dbReference type="GeneID" id="20235156"/>
<keyword evidence="7" id="KW-1185">Reference proteome</keyword>
<feature type="domain" description="RING-type" evidence="5">
    <location>
        <begin position="4"/>
        <end position="45"/>
    </location>
</feature>
<dbReference type="InterPro" id="IPR047153">
    <property type="entry name" value="TRIM45/56/19-like"/>
</dbReference>
<evidence type="ECO:0000313" key="7">
    <source>
        <dbReference type="Proteomes" id="UP000030746"/>
    </source>
</evidence>
<dbReference type="SMART" id="SM00184">
    <property type="entry name" value="RING"/>
    <property type="match status" value="1"/>
</dbReference>
<dbReference type="PROSITE" id="PS50089">
    <property type="entry name" value="ZF_RING_2"/>
    <property type="match status" value="1"/>
</dbReference>
<dbReference type="GO" id="GO:0061630">
    <property type="term" value="F:ubiquitin protein ligase activity"/>
    <property type="evidence" value="ECO:0007669"/>
    <property type="project" value="TreeGrafter"/>
</dbReference>
<dbReference type="OrthoDB" id="111250at2759"/>